<evidence type="ECO:0000313" key="2">
    <source>
        <dbReference type="EMBL" id="KAF1381001.1"/>
    </source>
</evidence>
<accession>A0A6A5DZP9</accession>
<organism evidence="2 3">
    <name type="scientific">Perca fluviatilis</name>
    <name type="common">European perch</name>
    <dbReference type="NCBI Taxonomy" id="8168"/>
    <lineage>
        <taxon>Eukaryota</taxon>
        <taxon>Metazoa</taxon>
        <taxon>Chordata</taxon>
        <taxon>Craniata</taxon>
        <taxon>Vertebrata</taxon>
        <taxon>Euteleostomi</taxon>
        <taxon>Actinopterygii</taxon>
        <taxon>Neopterygii</taxon>
        <taxon>Teleostei</taxon>
        <taxon>Neoteleostei</taxon>
        <taxon>Acanthomorphata</taxon>
        <taxon>Eupercaria</taxon>
        <taxon>Perciformes</taxon>
        <taxon>Percoidei</taxon>
        <taxon>Percidae</taxon>
        <taxon>Percinae</taxon>
        <taxon>Perca</taxon>
    </lineage>
</organism>
<dbReference type="EMBL" id="VHII01000014">
    <property type="protein sequence ID" value="KAF1381001.1"/>
    <property type="molecule type" value="Genomic_DNA"/>
</dbReference>
<keyword evidence="3" id="KW-1185">Reference proteome</keyword>
<dbReference type="AlphaFoldDB" id="A0A6A5DZP9"/>
<comment type="caution">
    <text evidence="2">The sequence shown here is derived from an EMBL/GenBank/DDBJ whole genome shotgun (WGS) entry which is preliminary data.</text>
</comment>
<sequence>MFQSYTRTFINHSARTDGNISDAEDRDPPETNPEKTSCYREETDITLPKQAATGPFLMDQKDIVSRSTMQMIKNAASLDALQECLMRHSTRLQTTVEEKGEIVSDYLQWYIIDRNSSVIDG</sequence>
<protein>
    <submittedName>
        <fullName evidence="2">Uncharacterized protein</fullName>
    </submittedName>
</protein>
<reference evidence="2 3" key="1">
    <citation type="submission" date="2019-06" db="EMBL/GenBank/DDBJ databases">
        <title>A chromosome-scale genome assembly of the European perch, Perca fluviatilis.</title>
        <authorList>
            <person name="Roques C."/>
            <person name="Zahm M."/>
            <person name="Cabau C."/>
            <person name="Klopp C."/>
            <person name="Bouchez O."/>
            <person name="Donnadieu C."/>
            <person name="Kuhl H."/>
            <person name="Gislard M."/>
            <person name="Guendouz S."/>
            <person name="Journot L."/>
            <person name="Haffray P."/>
            <person name="Bestin A."/>
            <person name="Morvezen R."/>
            <person name="Feron R."/>
            <person name="Wen M."/>
            <person name="Jouanno E."/>
            <person name="Herpin A."/>
            <person name="Schartl M."/>
            <person name="Postlethwait J."/>
            <person name="Schaerlinger B."/>
            <person name="Chardard D."/>
            <person name="Lecocq T."/>
            <person name="Poncet C."/>
            <person name="Jaffrelo L."/>
            <person name="Lampietro C."/>
            <person name="Guiguen Y."/>
        </authorList>
    </citation>
    <scope>NUCLEOTIDE SEQUENCE [LARGE SCALE GENOMIC DNA]</scope>
    <source>
        <tissue evidence="2">Blood</tissue>
    </source>
</reference>
<dbReference type="Proteomes" id="UP000465112">
    <property type="component" value="Chromosome 14"/>
</dbReference>
<feature type="compositionally biased region" description="Basic and acidic residues" evidence="1">
    <location>
        <begin position="26"/>
        <end position="43"/>
    </location>
</feature>
<gene>
    <name evidence="2" type="ORF">PFLUV_G00169900</name>
</gene>
<evidence type="ECO:0000313" key="3">
    <source>
        <dbReference type="Proteomes" id="UP000465112"/>
    </source>
</evidence>
<name>A0A6A5DZP9_PERFL</name>
<proteinExistence type="predicted"/>
<evidence type="ECO:0000256" key="1">
    <source>
        <dbReference type="SAM" id="MobiDB-lite"/>
    </source>
</evidence>
<feature type="region of interest" description="Disordered" evidence="1">
    <location>
        <begin position="13"/>
        <end position="43"/>
    </location>
</feature>